<dbReference type="KEGG" id="bbel:109481929"/>
<protein>
    <submittedName>
        <fullName evidence="3">CaM kinase-like vesicle-associated protein</fullName>
    </submittedName>
</protein>
<name>A0A6P5AE99_BRABE</name>
<feature type="compositionally biased region" description="Basic and acidic residues" evidence="1">
    <location>
        <begin position="82"/>
        <end position="99"/>
    </location>
</feature>
<evidence type="ECO:0000256" key="1">
    <source>
        <dbReference type="SAM" id="MobiDB-lite"/>
    </source>
</evidence>
<sequence length="118" mass="13043">MEDLGPVAVPTAKMEDLGPVAVNTAKMEDLEDKSGAKSYGCFRGLWRRLFRRRKSTKAATHDAEDKASRQTPATEGKTPAVEGKKTPAAEGKKTPAAEGKRRRFWRRRVTKKTDTPAT</sequence>
<dbReference type="RefSeq" id="XP_019640106.1">
    <property type="nucleotide sequence ID" value="XM_019784547.1"/>
</dbReference>
<keyword evidence="2" id="KW-1185">Reference proteome</keyword>
<dbReference type="GeneID" id="109481929"/>
<evidence type="ECO:0000313" key="2">
    <source>
        <dbReference type="Proteomes" id="UP000515135"/>
    </source>
</evidence>
<dbReference type="Proteomes" id="UP000515135">
    <property type="component" value="Unplaced"/>
</dbReference>
<feature type="region of interest" description="Disordered" evidence="1">
    <location>
        <begin position="53"/>
        <end position="118"/>
    </location>
</feature>
<organism evidence="2 3">
    <name type="scientific">Branchiostoma belcheri</name>
    <name type="common">Amphioxus</name>
    <dbReference type="NCBI Taxonomy" id="7741"/>
    <lineage>
        <taxon>Eukaryota</taxon>
        <taxon>Metazoa</taxon>
        <taxon>Chordata</taxon>
        <taxon>Cephalochordata</taxon>
        <taxon>Leptocardii</taxon>
        <taxon>Amphioxiformes</taxon>
        <taxon>Branchiostomatidae</taxon>
        <taxon>Branchiostoma</taxon>
    </lineage>
</organism>
<reference evidence="3" key="1">
    <citation type="submission" date="2025-08" db="UniProtKB">
        <authorList>
            <consortium name="RefSeq"/>
        </authorList>
    </citation>
    <scope>IDENTIFICATION</scope>
    <source>
        <tissue evidence="3">Gonad</tissue>
    </source>
</reference>
<gene>
    <name evidence="3" type="primary">LOC109481929</name>
</gene>
<feature type="compositionally biased region" description="Basic residues" evidence="1">
    <location>
        <begin position="100"/>
        <end position="110"/>
    </location>
</feature>
<proteinExistence type="predicted"/>
<feature type="compositionally biased region" description="Basic and acidic residues" evidence="1">
    <location>
        <begin position="59"/>
        <end position="68"/>
    </location>
</feature>
<accession>A0A6P5AE99</accession>
<dbReference type="AlphaFoldDB" id="A0A6P5AE99"/>
<evidence type="ECO:0000313" key="3">
    <source>
        <dbReference type="RefSeq" id="XP_019640106.1"/>
    </source>
</evidence>